<evidence type="ECO:0000313" key="3">
    <source>
        <dbReference type="EMBL" id="GBE83946.1"/>
    </source>
</evidence>
<comment type="caution">
    <text evidence="3">The sequence shown here is derived from an EMBL/GenBank/DDBJ whole genome shotgun (WGS) entry which is preliminary data.</text>
</comment>
<feature type="transmembrane region" description="Helical" evidence="2">
    <location>
        <begin position="77"/>
        <end position="99"/>
    </location>
</feature>
<evidence type="ECO:0000313" key="4">
    <source>
        <dbReference type="Proteomes" id="UP000287166"/>
    </source>
</evidence>
<reference evidence="3 4" key="1">
    <citation type="journal article" date="2018" name="Sci. Rep.">
        <title>Genome sequence of the cauliflower mushroom Sparassis crispa (Hanabiratake) and its association with beneficial usage.</title>
        <authorList>
            <person name="Kiyama R."/>
            <person name="Furutani Y."/>
            <person name="Kawaguchi K."/>
            <person name="Nakanishi T."/>
        </authorList>
    </citation>
    <scope>NUCLEOTIDE SEQUENCE [LARGE SCALE GENOMIC DNA]</scope>
</reference>
<protein>
    <submittedName>
        <fullName evidence="3">Uncharacterized protein</fullName>
    </submittedName>
</protein>
<dbReference type="GeneID" id="38780863"/>
<dbReference type="Proteomes" id="UP000287166">
    <property type="component" value="Unassembled WGS sequence"/>
</dbReference>
<dbReference type="OrthoDB" id="2802740at2759"/>
<keyword evidence="2" id="KW-0812">Transmembrane</keyword>
<evidence type="ECO:0000256" key="1">
    <source>
        <dbReference type="SAM" id="MobiDB-lite"/>
    </source>
</evidence>
<keyword evidence="4" id="KW-1185">Reference proteome</keyword>
<proteinExistence type="predicted"/>
<gene>
    <name evidence="3" type="ORF">SCP_0510050</name>
</gene>
<name>A0A401GP07_9APHY</name>
<feature type="region of interest" description="Disordered" evidence="1">
    <location>
        <begin position="39"/>
        <end position="71"/>
    </location>
</feature>
<evidence type="ECO:0000256" key="2">
    <source>
        <dbReference type="SAM" id="Phobius"/>
    </source>
</evidence>
<accession>A0A401GP07</accession>
<keyword evidence="2" id="KW-1133">Transmembrane helix</keyword>
<keyword evidence="2" id="KW-0472">Membrane</keyword>
<dbReference type="EMBL" id="BFAD01000005">
    <property type="protein sequence ID" value="GBE83946.1"/>
    <property type="molecule type" value="Genomic_DNA"/>
</dbReference>
<organism evidence="3 4">
    <name type="scientific">Sparassis crispa</name>
    <dbReference type="NCBI Taxonomy" id="139825"/>
    <lineage>
        <taxon>Eukaryota</taxon>
        <taxon>Fungi</taxon>
        <taxon>Dikarya</taxon>
        <taxon>Basidiomycota</taxon>
        <taxon>Agaricomycotina</taxon>
        <taxon>Agaricomycetes</taxon>
        <taxon>Polyporales</taxon>
        <taxon>Sparassidaceae</taxon>
        <taxon>Sparassis</taxon>
    </lineage>
</organism>
<dbReference type="InParanoid" id="A0A401GP07"/>
<dbReference type="AlphaFoldDB" id="A0A401GP07"/>
<feature type="region of interest" description="Disordered" evidence="1">
    <location>
        <begin position="153"/>
        <end position="181"/>
    </location>
</feature>
<feature type="compositionally biased region" description="Low complexity" evidence="1">
    <location>
        <begin position="48"/>
        <end position="71"/>
    </location>
</feature>
<sequence>MLDAYTQLDVLLDKAAFVTMNTRLQRFSNSDDLSMHPVLTAGDRRDIPGAPGASAPGAATTSASASSSTSGSTGASAAIPAAIAVAVFIAVGLLVRWVYLRLVRNAESSQSDGSSKHPGHPTLWDVSLISPKRDTHPAEAKWQNLMPISTTHITIKSENSGDSVSRQRPVSGESQSTSSSMYIFSKQKARQQAEGQLQIAVAIAMPHRRSCEGAGPSEDEKNDDEHPELCLGFTNVLWSSAEHDALR</sequence>
<dbReference type="RefSeq" id="XP_027614859.1">
    <property type="nucleotide sequence ID" value="XM_027759058.1"/>
</dbReference>